<proteinExistence type="predicted"/>
<organism evidence="2">
    <name type="scientific">viral metagenome</name>
    <dbReference type="NCBI Taxonomy" id="1070528"/>
    <lineage>
        <taxon>unclassified sequences</taxon>
        <taxon>metagenomes</taxon>
        <taxon>organismal metagenomes</taxon>
    </lineage>
</organism>
<dbReference type="EMBL" id="MN740572">
    <property type="protein sequence ID" value="QHU34481.1"/>
    <property type="molecule type" value="Genomic_DNA"/>
</dbReference>
<protein>
    <submittedName>
        <fullName evidence="2">Uncharacterized protein</fullName>
    </submittedName>
</protein>
<evidence type="ECO:0000256" key="1">
    <source>
        <dbReference type="SAM" id="MobiDB-lite"/>
    </source>
</evidence>
<name>A0A6C0LXK4_9ZZZZ</name>
<reference evidence="2" key="1">
    <citation type="journal article" date="2020" name="Nature">
        <title>Giant virus diversity and host interactions through global metagenomics.</title>
        <authorList>
            <person name="Schulz F."/>
            <person name="Roux S."/>
            <person name="Paez-Espino D."/>
            <person name="Jungbluth S."/>
            <person name="Walsh D.A."/>
            <person name="Denef V.J."/>
            <person name="McMahon K.D."/>
            <person name="Konstantinidis K.T."/>
            <person name="Eloe-Fadrosh E.A."/>
            <person name="Kyrpides N.C."/>
            <person name="Woyke T."/>
        </authorList>
    </citation>
    <scope>NUCLEOTIDE SEQUENCE</scope>
    <source>
        <strain evidence="2">GVMAG-S-1016713-123</strain>
    </source>
</reference>
<evidence type="ECO:0000313" key="2">
    <source>
        <dbReference type="EMBL" id="QHU34481.1"/>
    </source>
</evidence>
<feature type="region of interest" description="Disordered" evidence="1">
    <location>
        <begin position="356"/>
        <end position="380"/>
    </location>
</feature>
<dbReference type="AlphaFoldDB" id="A0A6C0LXK4"/>
<sequence length="399" mass="46483">MDKSIIDDERTSSNFKGITYSGFKCSTVMQRLADAMINERLENACYWCAELMCSGHYMELWETLIQFYCKYIHISNPKLSIYMAKKLMRFRENMNDADTAQDQMDFRNDPGFRSLFIEFVVILSVSSKKYTIQSVKVKQEDFNMLTFKDLLHAPDLTFGEKVLHEDDPKELIIAINELAFNLSEKEANTMRAYYWYEWIIEHSKICKKNKQLCRIATRSDIESVLVDDKWATNPVWLVWILLKDISVTRGKMHEKIIDSLFQIFSFRYTDGCNTKRRVVVYFAIAILTTNIVFSEYEIIKDKRVLSCVLSQMNGVFTQVKEHGNRIKQAKEQEMNNNIEDSSSKSSQIADIQNDLFGIPGDVSQNEKKTRQNNKKSNAENTIIKDATNDIFSTDFLPRV</sequence>
<accession>A0A6C0LXK4</accession>